<dbReference type="PANTHER" id="PTHR35601:SF1">
    <property type="entry name" value="TOXIN RELE"/>
    <property type="match status" value="1"/>
</dbReference>
<sequence length="89" mass="10569">MNWRIEFDAAAEKELAKLDKQAQRLLLKYLRERIAPNNPRDYGEPLRKNLAGLWKYRVGDYRLVADIQDEKVLILILRVGYRRKVYGGH</sequence>
<dbReference type="Proteomes" id="UP000461162">
    <property type="component" value="Unassembled WGS sequence"/>
</dbReference>
<evidence type="ECO:0000256" key="1">
    <source>
        <dbReference type="ARBA" id="ARBA00006226"/>
    </source>
</evidence>
<organism evidence="3 4">
    <name type="scientific">Pseudodesulfovibrio alkaliphilus</name>
    <dbReference type="NCBI Taxonomy" id="2661613"/>
    <lineage>
        <taxon>Bacteria</taxon>
        <taxon>Pseudomonadati</taxon>
        <taxon>Thermodesulfobacteriota</taxon>
        <taxon>Desulfovibrionia</taxon>
        <taxon>Desulfovibrionales</taxon>
        <taxon>Desulfovibrionaceae</taxon>
    </lineage>
</organism>
<keyword evidence="2" id="KW-1277">Toxin-antitoxin system</keyword>
<dbReference type="PANTHER" id="PTHR35601">
    <property type="entry name" value="TOXIN RELE"/>
    <property type="match status" value="1"/>
</dbReference>
<name>A0A7K1KR47_9BACT</name>
<gene>
    <name evidence="3" type="ORF">GKC30_13105</name>
</gene>
<proteinExistence type="inferred from homology"/>
<comment type="similarity">
    <text evidence="1">Belongs to the RelE toxin family.</text>
</comment>
<dbReference type="AlphaFoldDB" id="A0A7K1KR47"/>
<dbReference type="Gene3D" id="3.30.2310.20">
    <property type="entry name" value="RelE-like"/>
    <property type="match status" value="1"/>
</dbReference>
<evidence type="ECO:0000313" key="3">
    <source>
        <dbReference type="EMBL" id="MUM78575.1"/>
    </source>
</evidence>
<reference evidence="3 4" key="1">
    <citation type="submission" date="2019-11" db="EMBL/GenBank/DDBJ databases">
        <title>Pseudodesulfovibrio alkaliphilus, sp. nov., an alkaliphilic sulfate-reducing bacteria from mud volcano of Taman peninsula, Russia.</title>
        <authorList>
            <person name="Frolova A."/>
            <person name="Merkel A.Y."/>
            <person name="Slobodkin A.I."/>
        </authorList>
    </citation>
    <scope>NUCLEOTIDE SEQUENCE [LARGE SCALE GENOMIC DNA]</scope>
    <source>
        <strain evidence="3 4">F-1</strain>
    </source>
</reference>
<dbReference type="Pfam" id="PF05016">
    <property type="entry name" value="ParE_toxin"/>
    <property type="match status" value="1"/>
</dbReference>
<dbReference type="SUPFAM" id="SSF143011">
    <property type="entry name" value="RelE-like"/>
    <property type="match status" value="1"/>
</dbReference>
<dbReference type="InterPro" id="IPR007712">
    <property type="entry name" value="RelE/ParE_toxin"/>
</dbReference>
<comment type="caution">
    <text evidence="3">The sequence shown here is derived from an EMBL/GenBank/DDBJ whole genome shotgun (WGS) entry which is preliminary data.</text>
</comment>
<dbReference type="InterPro" id="IPR035093">
    <property type="entry name" value="RelE/ParE_toxin_dom_sf"/>
</dbReference>
<evidence type="ECO:0000313" key="4">
    <source>
        <dbReference type="Proteomes" id="UP000461162"/>
    </source>
</evidence>
<accession>A0A7K1KR47</accession>
<evidence type="ECO:0000256" key="2">
    <source>
        <dbReference type="ARBA" id="ARBA00022649"/>
    </source>
</evidence>
<keyword evidence="4" id="KW-1185">Reference proteome</keyword>
<dbReference type="RefSeq" id="WP_155935419.1">
    <property type="nucleotide sequence ID" value="NZ_WODC01000009.1"/>
</dbReference>
<dbReference type="EMBL" id="WODC01000009">
    <property type="protein sequence ID" value="MUM78575.1"/>
    <property type="molecule type" value="Genomic_DNA"/>
</dbReference>
<protein>
    <submittedName>
        <fullName evidence="3">Type II toxin-antitoxin system mRNA interferase toxin, RelE/StbE family</fullName>
    </submittedName>
</protein>